<gene>
    <name evidence="2" type="primary">ND6</name>
</gene>
<feature type="transmembrane region" description="Helical" evidence="1">
    <location>
        <begin position="48"/>
        <end position="72"/>
    </location>
</feature>
<keyword evidence="1" id="KW-0472">Membrane</keyword>
<feature type="transmembrane region" description="Helical" evidence="1">
    <location>
        <begin position="12"/>
        <end position="36"/>
    </location>
</feature>
<dbReference type="RefSeq" id="YP_009739777.1">
    <property type="nucleotide sequence ID" value="NC_046509.1"/>
</dbReference>
<feature type="transmembrane region" description="Helical" evidence="1">
    <location>
        <begin position="139"/>
        <end position="158"/>
    </location>
</feature>
<geneLocation type="mitochondrion" evidence="2"/>
<keyword evidence="2" id="KW-0496">Mitochondrion</keyword>
<accession>A0A6C0X537</accession>
<reference evidence="2" key="1">
    <citation type="submission" date="2019-07" db="EMBL/GenBank/DDBJ databases">
        <authorList>
            <person name="Benito J.B."/>
            <person name="Niemiller M.L."/>
        </authorList>
    </citation>
    <scope>NUCLEOTIDE SEQUENCE</scope>
</reference>
<keyword evidence="1" id="KW-1133">Transmembrane helix</keyword>
<evidence type="ECO:0000313" key="2">
    <source>
        <dbReference type="EMBL" id="QIC54389.1"/>
    </source>
</evidence>
<dbReference type="CTD" id="4541"/>
<name>A0A6C0X537_9CRUS</name>
<dbReference type="AlphaFoldDB" id="A0A6C0X537"/>
<feature type="transmembrane region" description="Helical" evidence="1">
    <location>
        <begin position="84"/>
        <end position="103"/>
    </location>
</feature>
<proteinExistence type="predicted"/>
<keyword evidence="1" id="KW-0812">Transmembrane</keyword>
<dbReference type="GeneID" id="44802964"/>
<organism evidence="2">
    <name type="scientific">Bactrurus brachycaudus</name>
    <dbReference type="NCBI Taxonomy" id="111554"/>
    <lineage>
        <taxon>Eukaryota</taxon>
        <taxon>Metazoa</taxon>
        <taxon>Ecdysozoa</taxon>
        <taxon>Arthropoda</taxon>
        <taxon>Crustacea</taxon>
        <taxon>Multicrustacea</taxon>
        <taxon>Malacostraca</taxon>
        <taxon>Eumalacostraca</taxon>
        <taxon>Peracarida</taxon>
        <taxon>Amphipoda</taxon>
        <taxon>Senticaudata</taxon>
        <taxon>Gammarida</taxon>
        <taxon>Crangonyctidira</taxon>
        <taxon>Crangonyctoidea</taxon>
        <taxon>Crangonyctidae</taxon>
        <taxon>Bactrurus</taxon>
    </lineage>
</organism>
<evidence type="ECO:0000256" key="1">
    <source>
        <dbReference type="SAM" id="Phobius"/>
    </source>
</evidence>
<dbReference type="EMBL" id="MN175619">
    <property type="protein sequence ID" value="QIC54389.1"/>
    <property type="molecule type" value="Genomic_DNA"/>
</dbReference>
<protein>
    <submittedName>
        <fullName evidence="2">NADH dehydrogenase subunit 6</fullName>
    </submittedName>
</protein>
<sequence length="176" mass="19519">MTNFIIIMSIWVSLMFVSLLNPVILTLLLITQTLLVASLVSMWYNISWFAYMLVIIFLGAMMVAFTYITAIAPSDSTFPSGTRNFLVSLNFIFMASLALIFIANPCSLPSQLSFNTLNLIYSSHALNTHKIFSSGTEPMTLLLILALLIIMIAVINMVNPKGSPLRSSYENTMLCS</sequence>